<keyword evidence="2" id="KW-1185">Reference proteome</keyword>
<organism evidence="1 2">
    <name type="scientific">Violaceomyces palustris</name>
    <dbReference type="NCBI Taxonomy" id="1673888"/>
    <lineage>
        <taxon>Eukaryota</taxon>
        <taxon>Fungi</taxon>
        <taxon>Dikarya</taxon>
        <taxon>Basidiomycota</taxon>
        <taxon>Ustilaginomycotina</taxon>
        <taxon>Ustilaginomycetes</taxon>
        <taxon>Violaceomycetales</taxon>
        <taxon>Violaceomycetaceae</taxon>
        <taxon>Violaceomyces</taxon>
    </lineage>
</organism>
<gene>
    <name evidence="1" type="ORF">IE53DRAFT_365651</name>
</gene>
<evidence type="ECO:0000313" key="1">
    <source>
        <dbReference type="EMBL" id="PWN54229.1"/>
    </source>
</evidence>
<reference evidence="1 2" key="1">
    <citation type="journal article" date="2018" name="Mol. Biol. Evol.">
        <title>Broad Genomic Sampling Reveals a Smut Pathogenic Ancestry of the Fungal Clade Ustilaginomycotina.</title>
        <authorList>
            <person name="Kijpornyongpan T."/>
            <person name="Mondo S.J."/>
            <person name="Barry K."/>
            <person name="Sandor L."/>
            <person name="Lee J."/>
            <person name="Lipzen A."/>
            <person name="Pangilinan J."/>
            <person name="LaButti K."/>
            <person name="Hainaut M."/>
            <person name="Henrissat B."/>
            <person name="Grigoriev I.V."/>
            <person name="Spatafora J.W."/>
            <person name="Aime M.C."/>
        </authorList>
    </citation>
    <scope>NUCLEOTIDE SEQUENCE [LARGE SCALE GENOMIC DNA]</scope>
    <source>
        <strain evidence="1 2">SA 807</strain>
    </source>
</reference>
<name>A0ACD0P855_9BASI</name>
<sequence>MSNSKPSTTTKPLEVLCIGTGAIGSIYSFIMTNGGANVTAVARSNYEILNSQGLDIESQKFGIHKGWKPYRAVKTPEQARDRVYDYVLCTFKCTPDLQRTSEVIRPFLKPPSSSSSTEEKLPTIILIQNGVGIEAEVRSSLIDDPDRPPLAHSIISAVAWIGTNLKDGGRRVEHGGLERLEMGIYPHPDSPIDPKSGVKVPTPEERRRLETFAELYNSGMGDARIMEDLESVRWKKVLWNSGWGGLSTLARQPVAKLLTESTIHYSLGVVRRTMLEVLHVARSIGLNEDRLPAKSVDDAINITLLQASVGTFTDGIYQPYDRESESVKQKELSGSLNPTFKPSILIDLESGRPLELVPIFGHIVGLARRNKVDTPRLDMILASLRPYQVEVIQKSRGDHEGQHPVEPSFGTLNPTSKGAWADGAPVSSGKDAYI</sequence>
<dbReference type="EMBL" id="KZ819691">
    <property type="protein sequence ID" value="PWN54229.1"/>
    <property type="molecule type" value="Genomic_DNA"/>
</dbReference>
<accession>A0ACD0P855</accession>
<dbReference type="Proteomes" id="UP000245626">
    <property type="component" value="Unassembled WGS sequence"/>
</dbReference>
<proteinExistence type="predicted"/>
<evidence type="ECO:0000313" key="2">
    <source>
        <dbReference type="Proteomes" id="UP000245626"/>
    </source>
</evidence>
<protein>
    <submittedName>
        <fullName evidence="1">6-phosphogluconate dehydrogenase C-terminal domain-like protein</fullName>
    </submittedName>
</protein>